<dbReference type="PANTHER" id="PTHR31071:SF9">
    <property type="entry name" value="INTRACELLULAR PROTEIN TRANSPORT PROTEIN USO1-RELATED"/>
    <property type="match status" value="1"/>
</dbReference>
<reference evidence="2" key="2">
    <citation type="submission" date="2023-06" db="EMBL/GenBank/DDBJ databases">
        <authorList>
            <person name="Ma L."/>
            <person name="Liu K.-W."/>
            <person name="Li Z."/>
            <person name="Hsiao Y.-Y."/>
            <person name="Qi Y."/>
            <person name="Fu T."/>
            <person name="Tang G."/>
            <person name="Zhang D."/>
            <person name="Sun W.-H."/>
            <person name="Liu D.-K."/>
            <person name="Li Y."/>
            <person name="Chen G.-Z."/>
            <person name="Liu X.-D."/>
            <person name="Liao X.-Y."/>
            <person name="Jiang Y.-T."/>
            <person name="Yu X."/>
            <person name="Hao Y."/>
            <person name="Huang J."/>
            <person name="Zhao X.-W."/>
            <person name="Ke S."/>
            <person name="Chen Y.-Y."/>
            <person name="Wu W.-L."/>
            <person name="Hsu J.-L."/>
            <person name="Lin Y.-F."/>
            <person name="Huang M.-D."/>
            <person name="Li C.-Y."/>
            <person name="Huang L."/>
            <person name="Wang Z.-W."/>
            <person name="Zhao X."/>
            <person name="Zhong W.-Y."/>
            <person name="Peng D.-H."/>
            <person name="Ahmad S."/>
            <person name="Lan S."/>
            <person name="Zhang J.-S."/>
            <person name="Tsai W.-C."/>
            <person name="Van De Peer Y."/>
            <person name="Liu Z.-J."/>
        </authorList>
    </citation>
    <scope>NUCLEOTIDE SEQUENCE</scope>
    <source>
        <strain evidence="2">CP</strain>
        <tissue evidence="2">Leaves</tissue>
    </source>
</reference>
<feature type="compositionally biased region" description="Gly residues" evidence="1">
    <location>
        <begin position="54"/>
        <end position="65"/>
    </location>
</feature>
<feature type="compositionally biased region" description="Basic and acidic residues" evidence="1">
    <location>
        <begin position="1"/>
        <end position="38"/>
    </location>
</feature>
<dbReference type="EMBL" id="JAUJYO010000001">
    <property type="protein sequence ID" value="KAK1324267.1"/>
    <property type="molecule type" value="Genomic_DNA"/>
</dbReference>
<evidence type="ECO:0000256" key="1">
    <source>
        <dbReference type="SAM" id="MobiDB-lite"/>
    </source>
</evidence>
<evidence type="ECO:0000313" key="2">
    <source>
        <dbReference type="EMBL" id="KAK1324267.1"/>
    </source>
</evidence>
<name>A0AAV9FEU5_ACOCL</name>
<reference evidence="2" key="1">
    <citation type="journal article" date="2023" name="Nat. Commun.">
        <title>Diploid and tetraploid genomes of Acorus and the evolution of monocots.</title>
        <authorList>
            <person name="Ma L."/>
            <person name="Liu K.W."/>
            <person name="Li Z."/>
            <person name="Hsiao Y.Y."/>
            <person name="Qi Y."/>
            <person name="Fu T."/>
            <person name="Tang G.D."/>
            <person name="Zhang D."/>
            <person name="Sun W.H."/>
            <person name="Liu D.K."/>
            <person name="Li Y."/>
            <person name="Chen G.Z."/>
            <person name="Liu X.D."/>
            <person name="Liao X.Y."/>
            <person name="Jiang Y.T."/>
            <person name="Yu X."/>
            <person name="Hao Y."/>
            <person name="Huang J."/>
            <person name="Zhao X.W."/>
            <person name="Ke S."/>
            <person name="Chen Y.Y."/>
            <person name="Wu W.L."/>
            <person name="Hsu J.L."/>
            <person name="Lin Y.F."/>
            <person name="Huang M.D."/>
            <person name="Li C.Y."/>
            <person name="Huang L."/>
            <person name="Wang Z.W."/>
            <person name="Zhao X."/>
            <person name="Zhong W.Y."/>
            <person name="Peng D.H."/>
            <person name="Ahmad S."/>
            <person name="Lan S."/>
            <person name="Zhang J.S."/>
            <person name="Tsai W.C."/>
            <person name="Van de Peer Y."/>
            <person name="Liu Z.J."/>
        </authorList>
    </citation>
    <scope>NUCLEOTIDE SEQUENCE</scope>
    <source>
        <strain evidence="2">CP</strain>
    </source>
</reference>
<dbReference type="InterPro" id="IPR043424">
    <property type="entry name" value="BLT-like"/>
</dbReference>
<dbReference type="PANTHER" id="PTHR31071">
    <property type="entry name" value="GB|AAF24581.1"/>
    <property type="match status" value="1"/>
</dbReference>
<keyword evidence="3" id="KW-1185">Reference proteome</keyword>
<dbReference type="AlphaFoldDB" id="A0AAV9FEU5"/>
<comment type="caution">
    <text evidence="2">The sequence shown here is derived from an EMBL/GenBank/DDBJ whole genome shotgun (WGS) entry which is preliminary data.</text>
</comment>
<accession>A0AAV9FEU5</accession>
<feature type="compositionally biased region" description="Basic and acidic residues" evidence="1">
    <location>
        <begin position="555"/>
        <end position="570"/>
    </location>
</feature>
<gene>
    <name evidence="2" type="ORF">QJS10_CPA01g02217</name>
</gene>
<feature type="region of interest" description="Disordered" evidence="1">
    <location>
        <begin position="549"/>
        <end position="579"/>
    </location>
</feature>
<organism evidence="2 3">
    <name type="scientific">Acorus calamus</name>
    <name type="common">Sweet flag</name>
    <dbReference type="NCBI Taxonomy" id="4465"/>
    <lineage>
        <taxon>Eukaryota</taxon>
        <taxon>Viridiplantae</taxon>
        <taxon>Streptophyta</taxon>
        <taxon>Embryophyta</taxon>
        <taxon>Tracheophyta</taxon>
        <taxon>Spermatophyta</taxon>
        <taxon>Magnoliopsida</taxon>
        <taxon>Liliopsida</taxon>
        <taxon>Acoraceae</taxon>
        <taxon>Acorus</taxon>
    </lineage>
</organism>
<protein>
    <submittedName>
        <fullName evidence="2">Uncharacterized protein</fullName>
    </submittedName>
</protein>
<feature type="region of interest" description="Disordered" evidence="1">
    <location>
        <begin position="1"/>
        <end position="90"/>
    </location>
</feature>
<proteinExistence type="predicted"/>
<evidence type="ECO:0000313" key="3">
    <source>
        <dbReference type="Proteomes" id="UP001180020"/>
    </source>
</evidence>
<dbReference type="Proteomes" id="UP001180020">
    <property type="component" value="Unassembled WGS sequence"/>
</dbReference>
<sequence>MERQKRDEKPSKALEESTVETVRKAEQEQEEQEQHERLSLGVKLKRGITITKRVGGGGGGGGGGPSTPSPHWKFGPSPLPSPSAAGRHPRRVSNFSEVGDAVVSARKLGAGLWDVEGGLAADDMIGGRRRIHGHRRRGRRVADGLDGGDDGIPLEQAAGFNGLRRHEVASLMQHHIPSERNIRALQPVSPASYCSSLEVTAYNQVATPSSSLDFKGRLGESKYSLKTSTELLKVLNRIWTLEEQHTSNVSLVKALKMELDHAQARIQELICEQHADRCEIDDLLKQVAKEKMVRKSKEQDKINVTVQSMRDELEDERRLRRRSESLHRKLAKELSEVKHLYAKVFNELEIERKARGLLEELCDEFAQGVGEYEQELRTLRNKSGKDCDRKVDRLILHISEAWLDERLQMKLAEARSDSAGKNTAVDRLRCEIKSFLQTRHGNGSKTDNDACMRRCSLESVHLNGAGSAPQDVEDEDSLASDSRCFEIKDSNGNNCHDHLKIPQVFEKRQRRKSSPSKKKILGRERMKSLSSCGLYAQYDEQIEGTKSHKVNKMHSQTDIRTSQKPERCEASEGGQEINGSDHAIDDVIRRSSFCDDSEIYIENDQEVDSFGRPSQSGAHFAGSSSVNAFNDVHGISSPTQQWSYLGASPHVEISQCSKLPNGVKENTLKAKLLEARLEGQCARLKSSKHSSVGATRG</sequence>